<keyword evidence="7 8" id="KW-0539">Nucleus</keyword>
<reference evidence="10" key="1">
    <citation type="submission" date="2023-03" db="EMBL/GenBank/DDBJ databases">
        <title>Mating type loci evolution in Malassezia.</title>
        <authorList>
            <person name="Coelho M.A."/>
        </authorList>
    </citation>
    <scope>NUCLEOTIDE SEQUENCE</scope>
    <source>
        <strain evidence="10">CBS 9431</strain>
    </source>
</reference>
<organism evidence="10 11">
    <name type="scientific">Malassezia japonica</name>
    <dbReference type="NCBI Taxonomy" id="223818"/>
    <lineage>
        <taxon>Eukaryota</taxon>
        <taxon>Fungi</taxon>
        <taxon>Dikarya</taxon>
        <taxon>Basidiomycota</taxon>
        <taxon>Ustilaginomycotina</taxon>
        <taxon>Malasseziomycetes</taxon>
        <taxon>Malasseziales</taxon>
        <taxon>Malasseziaceae</taxon>
        <taxon>Malassezia</taxon>
    </lineage>
</organism>
<comment type="function">
    <text evidence="1 8">Involved in nucleolar integrity and required for processing of the pre-rRNA for the 60S ribosome subunit.</text>
</comment>
<dbReference type="EMBL" id="CP119963">
    <property type="protein sequence ID" value="WFD40481.1"/>
    <property type="molecule type" value="Genomic_DNA"/>
</dbReference>
<accession>A0AAF0F652</accession>
<evidence type="ECO:0000256" key="2">
    <source>
        <dbReference type="ARBA" id="ARBA00004604"/>
    </source>
</evidence>
<dbReference type="GO" id="GO:0005730">
    <property type="term" value="C:nucleolus"/>
    <property type="evidence" value="ECO:0007669"/>
    <property type="project" value="UniProtKB-SubCell"/>
</dbReference>
<keyword evidence="11" id="KW-1185">Reference proteome</keyword>
<evidence type="ECO:0000256" key="4">
    <source>
        <dbReference type="ARBA" id="ARBA00022517"/>
    </source>
</evidence>
<feature type="region of interest" description="Disordered" evidence="9">
    <location>
        <begin position="1"/>
        <end position="25"/>
    </location>
</feature>
<dbReference type="AlphaFoldDB" id="A0AAF0F652"/>
<dbReference type="GO" id="GO:0006364">
    <property type="term" value="P:rRNA processing"/>
    <property type="evidence" value="ECO:0007669"/>
    <property type="project" value="UniProtKB-UniRule"/>
</dbReference>
<evidence type="ECO:0000313" key="10">
    <source>
        <dbReference type="EMBL" id="WFD40481.1"/>
    </source>
</evidence>
<comment type="subcellular location">
    <subcellularLocation>
        <location evidence="2 8">Nucleus</location>
        <location evidence="2 8">Nucleolus</location>
    </subcellularLocation>
</comment>
<evidence type="ECO:0000256" key="5">
    <source>
        <dbReference type="ARBA" id="ARBA00022552"/>
    </source>
</evidence>
<gene>
    <name evidence="10" type="ORF">MJAP1_003467</name>
</gene>
<evidence type="ECO:0000313" key="11">
    <source>
        <dbReference type="Proteomes" id="UP001217754"/>
    </source>
</evidence>
<protein>
    <recommendedName>
        <fullName evidence="8">rRNA-processing protein</fullName>
    </recommendedName>
</protein>
<keyword evidence="6" id="KW-0175">Coiled coil</keyword>
<dbReference type="InterPro" id="IPR005579">
    <property type="entry name" value="Cgr1-like"/>
</dbReference>
<dbReference type="Pfam" id="PF03879">
    <property type="entry name" value="Cgr1"/>
    <property type="match status" value="1"/>
</dbReference>
<dbReference type="RefSeq" id="XP_060123378.1">
    <property type="nucleotide sequence ID" value="XM_060267395.1"/>
</dbReference>
<dbReference type="GeneID" id="85227118"/>
<feature type="compositionally biased region" description="Basic and acidic residues" evidence="9">
    <location>
        <begin position="43"/>
        <end position="84"/>
    </location>
</feature>
<evidence type="ECO:0000256" key="9">
    <source>
        <dbReference type="SAM" id="MobiDB-lite"/>
    </source>
</evidence>
<keyword evidence="5 8" id="KW-0698">rRNA processing</keyword>
<keyword evidence="4 8" id="KW-0690">Ribosome biogenesis</keyword>
<feature type="region of interest" description="Disordered" evidence="9">
    <location>
        <begin position="43"/>
        <end position="107"/>
    </location>
</feature>
<evidence type="ECO:0000256" key="8">
    <source>
        <dbReference type="RuleBase" id="RU363084"/>
    </source>
</evidence>
<evidence type="ECO:0000256" key="1">
    <source>
        <dbReference type="ARBA" id="ARBA00004090"/>
    </source>
</evidence>
<evidence type="ECO:0000256" key="7">
    <source>
        <dbReference type="ARBA" id="ARBA00023242"/>
    </source>
</evidence>
<evidence type="ECO:0000256" key="3">
    <source>
        <dbReference type="ARBA" id="ARBA00007869"/>
    </source>
</evidence>
<comment type="similarity">
    <text evidence="3 8">Belongs to the CGR1 family.</text>
</comment>
<sequence>MSAPAKKAVMTNEKPLPSEKTNIAGKVKTGSWEQRLQQRKRLAEVKQREREMAQEKEDEAQRKREVRRERERKAQEKARLEEMASKMSRKKALRHARRMGRTKKVSH</sequence>
<dbReference type="Proteomes" id="UP001217754">
    <property type="component" value="Chromosome 6"/>
</dbReference>
<proteinExistence type="inferred from homology"/>
<name>A0AAF0F652_9BASI</name>
<evidence type="ECO:0000256" key="6">
    <source>
        <dbReference type="ARBA" id="ARBA00023054"/>
    </source>
</evidence>
<feature type="compositionally biased region" description="Basic residues" evidence="9">
    <location>
        <begin position="87"/>
        <end position="107"/>
    </location>
</feature>